<evidence type="ECO:0000256" key="8">
    <source>
        <dbReference type="ARBA" id="ARBA00022692"/>
    </source>
</evidence>
<keyword evidence="7" id="KW-0701">S-layer</keyword>
<keyword evidence="4" id="KW-1003">Cell membrane</keyword>
<dbReference type="NCBIfam" id="TIGR04126">
    <property type="entry name" value="PGF_CTERM"/>
    <property type="match status" value="1"/>
</dbReference>
<feature type="transmembrane region" description="Helical" evidence="14">
    <location>
        <begin position="893"/>
        <end position="911"/>
    </location>
</feature>
<reference evidence="17" key="1">
    <citation type="submission" date="2017-08" db="EMBL/GenBank/DDBJ databases">
        <title>Haloferax marisrubri sp. nov., isolated from the Discovery deep brine-seawater interface in the Red Sea.</title>
        <authorList>
            <person name="Zhang G."/>
            <person name="Stingl U."/>
        </authorList>
    </citation>
    <scope>NUCLEOTIDE SEQUENCE [LARGE SCALE GENOMIC DNA]</scope>
    <source>
        <strain evidence="17">SB3</strain>
    </source>
</reference>
<organism evidence="17 18">
    <name type="scientific">Haloferax marisrubri</name>
    <dbReference type="NCBI Taxonomy" id="1544719"/>
    <lineage>
        <taxon>Archaea</taxon>
        <taxon>Methanobacteriati</taxon>
        <taxon>Methanobacteriota</taxon>
        <taxon>Stenosarchaea group</taxon>
        <taxon>Halobacteria</taxon>
        <taxon>Halobacteriales</taxon>
        <taxon>Haloferacaceae</taxon>
        <taxon>Haloferax</taxon>
    </lineage>
</organism>
<evidence type="ECO:0000256" key="1">
    <source>
        <dbReference type="ARBA" id="ARBA00004236"/>
    </source>
</evidence>
<dbReference type="NCBIfam" id="NF045517">
    <property type="entry name" value="halo_surf_dom"/>
    <property type="match status" value="1"/>
</dbReference>
<name>A0A2P4NRR3_9EURY</name>
<keyword evidence="6" id="KW-0964">Secreted</keyword>
<dbReference type="AlphaFoldDB" id="A0A2P4NRR3"/>
<proteinExistence type="inferred from homology"/>
<dbReference type="GO" id="GO:0030115">
    <property type="term" value="C:S-layer"/>
    <property type="evidence" value="ECO:0007669"/>
    <property type="project" value="UniProtKB-SubCell"/>
</dbReference>
<keyword evidence="11 14" id="KW-0472">Membrane</keyword>
<evidence type="ECO:0000256" key="12">
    <source>
        <dbReference type="ARBA" id="ARBA00023180"/>
    </source>
</evidence>
<evidence type="ECO:0000256" key="3">
    <source>
        <dbReference type="ARBA" id="ARBA00009327"/>
    </source>
</evidence>
<dbReference type="Pfam" id="PF25162">
    <property type="entry name" value="DUF7827"/>
    <property type="match status" value="1"/>
</dbReference>
<evidence type="ECO:0000313" key="18">
    <source>
        <dbReference type="Proteomes" id="UP000053621"/>
    </source>
</evidence>
<evidence type="ECO:0000256" key="13">
    <source>
        <dbReference type="SAM" id="MobiDB-lite"/>
    </source>
</evidence>
<dbReference type="InterPro" id="IPR057149">
    <property type="entry name" value="DUF7827"/>
</dbReference>
<dbReference type="GO" id="GO:0005886">
    <property type="term" value="C:plasma membrane"/>
    <property type="evidence" value="ECO:0007669"/>
    <property type="project" value="UniProtKB-SubCell"/>
</dbReference>
<evidence type="ECO:0000256" key="9">
    <source>
        <dbReference type="ARBA" id="ARBA00022729"/>
    </source>
</evidence>
<sequence length="915" mass="96264">MTRNKQIRAVLLAALMVFSVFAGSIAFTGSAAAAATSINTTTVSGSSATVNVTVDATAGDNNTTVWIDLDDDGTLDSGEPVATNDSYTPGTATDVLVSGLDVSDLTAGQYELAAAETAGAPVTGTTSEDLSVTATVTNNDDPELVSAVHYNDNFGNDVLELSFNEEVQNLGGNIQVYQDDVDVTSDVVASGPTQNNPGQVIINTTDLYTGDLVVNLEGVEDTEGNQLEQGLDDDYNSTITVATVTVTDDNSVSITDAYMGEVVAATNGNIGTAVEVESDETQDDVESFFRSGSTGATSAVYTFNTADRQEQRYNVTIGSTLDEKIRVRDLGLEVSIDDLNVTDEDEIEGTVSANSDRQDVEITLLDSDGDEVDDGSMTVNLNGQGEYDFEFNASELDLDTGDYTVEVTDTASGVTVESDTITVEDAGEGSADFAESVITEQRGDVVAIPVTVENTDTATVSIGSNDQGYVANVTVEDGNDDGEVILLWDSSKSTVSGTNNPSNVFDVDDSDDDILTGSDGVAEVGLATSNLVDAGDYDLEIRTGSTVSDSENVATLVLEEGGVSAVRTWTAPSGESLTDLEEVTDALENGNITEDSQIAFGDKVVVQIEASGLEGTVDAQDDETPDFFDTSNGYDDSYRLTINQTNPDPNRDPKIINVANASVVADSDNDTYFVVFESEQIQAYRDDDDDGVLDSGEITTSNEVDLDDDDSFNVEFKMIGEDDVSSSLALVDDNSSAEDSYEFLEAEHSFDADPVNVTNAAEQTVTGSSNVAPGTELTLRVESDGDTQPRFLKTATVYVQADGTFSGSFDFSEQSVGDTFTVTADGGVASDEEVDGNVVESVDTTTDEPTETTTDEPTETTTDEPTETTTSEPTETTTAEPTDETTTSSQTPGFGVIVALVALVAAALLAVRRDN</sequence>
<keyword evidence="18" id="KW-1185">Reference proteome</keyword>
<dbReference type="InterPro" id="IPR026371">
    <property type="entry name" value="PGF_CTERM"/>
</dbReference>
<keyword evidence="10 14" id="KW-1133">Transmembrane helix</keyword>
<evidence type="ECO:0000256" key="11">
    <source>
        <dbReference type="ARBA" id="ARBA00023136"/>
    </source>
</evidence>
<keyword evidence="12" id="KW-0325">Glycoprotein</keyword>
<comment type="subcellular location">
    <subcellularLocation>
        <location evidence="1">Cell membrane</location>
    </subcellularLocation>
    <subcellularLocation>
        <location evidence="2">Secreted</location>
        <location evidence="2">Cell wall</location>
        <location evidence="2">S-layer</location>
    </subcellularLocation>
</comment>
<evidence type="ECO:0000256" key="4">
    <source>
        <dbReference type="ARBA" id="ARBA00022475"/>
    </source>
</evidence>
<dbReference type="Proteomes" id="UP000053621">
    <property type="component" value="Unassembled WGS sequence"/>
</dbReference>
<protein>
    <submittedName>
        <fullName evidence="17">PGF-CTERM sorting domain-containing protein</fullName>
    </submittedName>
</protein>
<accession>A0A2P4NRR3</accession>
<keyword evidence="9" id="KW-0732">Signal</keyword>
<dbReference type="OrthoDB" id="325633at2157"/>
<evidence type="ECO:0000256" key="5">
    <source>
        <dbReference type="ARBA" id="ARBA00022512"/>
    </source>
</evidence>
<evidence type="ECO:0000313" key="17">
    <source>
        <dbReference type="EMBL" id="POG55836.1"/>
    </source>
</evidence>
<feature type="domain" description="PGF-CTERM archaeal protein-sorting signal" evidence="15">
    <location>
        <begin position="891"/>
        <end position="913"/>
    </location>
</feature>
<gene>
    <name evidence="17" type="ORF">AUR65_010645</name>
</gene>
<evidence type="ECO:0000256" key="2">
    <source>
        <dbReference type="ARBA" id="ARBA00004237"/>
    </source>
</evidence>
<keyword evidence="5" id="KW-0134">Cell wall</keyword>
<comment type="caution">
    <text evidence="17">The sequence shown here is derived from an EMBL/GenBank/DDBJ whole genome shotgun (WGS) entry which is preliminary data.</text>
</comment>
<evidence type="ECO:0000259" key="15">
    <source>
        <dbReference type="Pfam" id="PF18204"/>
    </source>
</evidence>
<dbReference type="Pfam" id="PF18204">
    <property type="entry name" value="PGF-CTERM"/>
    <property type="match status" value="1"/>
</dbReference>
<dbReference type="EMBL" id="LOPW02000010">
    <property type="protein sequence ID" value="POG55836.1"/>
    <property type="molecule type" value="Genomic_DNA"/>
</dbReference>
<evidence type="ECO:0000256" key="6">
    <source>
        <dbReference type="ARBA" id="ARBA00022525"/>
    </source>
</evidence>
<dbReference type="RefSeq" id="WP_058566874.1">
    <property type="nucleotide sequence ID" value="NZ_LOPW02000010.1"/>
</dbReference>
<evidence type="ECO:0000256" key="7">
    <source>
        <dbReference type="ARBA" id="ARBA00022601"/>
    </source>
</evidence>
<feature type="compositionally biased region" description="Low complexity" evidence="13">
    <location>
        <begin position="867"/>
        <end position="887"/>
    </location>
</feature>
<evidence type="ECO:0000256" key="10">
    <source>
        <dbReference type="ARBA" id="ARBA00022989"/>
    </source>
</evidence>
<dbReference type="InterPro" id="IPR026452">
    <property type="entry name" value="Surf_glycop_sig_pep"/>
</dbReference>
<feature type="compositionally biased region" description="Acidic residues" evidence="13">
    <location>
        <begin position="845"/>
        <end position="866"/>
    </location>
</feature>
<dbReference type="NCBIfam" id="TIGR04207">
    <property type="entry name" value="halo_sig_pep"/>
    <property type="match status" value="1"/>
</dbReference>
<evidence type="ECO:0000259" key="16">
    <source>
        <dbReference type="Pfam" id="PF25162"/>
    </source>
</evidence>
<comment type="similarity">
    <text evidence="3">Belongs to the halobacterial S-layer protein family.</text>
</comment>
<feature type="region of interest" description="Disordered" evidence="13">
    <location>
        <begin position="826"/>
        <end position="891"/>
    </location>
</feature>
<feature type="domain" description="DUF7827" evidence="16">
    <location>
        <begin position="423"/>
        <end position="544"/>
    </location>
</feature>
<evidence type="ECO:0000256" key="14">
    <source>
        <dbReference type="SAM" id="Phobius"/>
    </source>
</evidence>
<keyword evidence="8 14" id="KW-0812">Transmembrane</keyword>